<dbReference type="Proteomes" id="UP001162483">
    <property type="component" value="Unassembled WGS sequence"/>
</dbReference>
<comment type="caution">
    <text evidence="1">The sequence shown here is derived from an EMBL/GenBank/DDBJ whole genome shotgun (WGS) entry which is preliminary data.</text>
</comment>
<feature type="non-terminal residue" evidence="1">
    <location>
        <position position="125"/>
    </location>
</feature>
<accession>A0ABN9GPT9</accession>
<keyword evidence="2" id="KW-1185">Reference proteome</keyword>
<dbReference type="EMBL" id="CATNWA010019130">
    <property type="protein sequence ID" value="CAI9611471.1"/>
    <property type="molecule type" value="Genomic_DNA"/>
</dbReference>
<organism evidence="1 2">
    <name type="scientific">Staurois parvus</name>
    <dbReference type="NCBI Taxonomy" id="386267"/>
    <lineage>
        <taxon>Eukaryota</taxon>
        <taxon>Metazoa</taxon>
        <taxon>Chordata</taxon>
        <taxon>Craniata</taxon>
        <taxon>Vertebrata</taxon>
        <taxon>Euteleostomi</taxon>
        <taxon>Amphibia</taxon>
        <taxon>Batrachia</taxon>
        <taxon>Anura</taxon>
        <taxon>Neobatrachia</taxon>
        <taxon>Ranoidea</taxon>
        <taxon>Ranidae</taxon>
        <taxon>Staurois</taxon>
    </lineage>
</organism>
<gene>
    <name evidence="1" type="ORF">SPARVUS_LOCUS14564869</name>
</gene>
<reference evidence="1" key="1">
    <citation type="submission" date="2023-05" db="EMBL/GenBank/DDBJ databases">
        <authorList>
            <person name="Stuckert A."/>
        </authorList>
    </citation>
    <scope>NUCLEOTIDE SEQUENCE</scope>
</reference>
<evidence type="ECO:0008006" key="3">
    <source>
        <dbReference type="Google" id="ProtNLM"/>
    </source>
</evidence>
<evidence type="ECO:0000313" key="2">
    <source>
        <dbReference type="Proteomes" id="UP001162483"/>
    </source>
</evidence>
<protein>
    <recommendedName>
        <fullName evidence="3">Secreted protein</fullName>
    </recommendedName>
</protein>
<evidence type="ECO:0000313" key="1">
    <source>
        <dbReference type="EMBL" id="CAI9611471.1"/>
    </source>
</evidence>
<sequence length="125" mass="13593">MSILTCCVQWLCTEQSRILLFLGLPQALLAPPSCRVPPQQAACYGGNHCSMCPFTHGAAAQPCLLSLLMGSLTVIDSNGSQWLLLLSQPMRRGSPRLAKTRLHITGSRGLRMREGKKPLAFTTTL</sequence>
<name>A0ABN9GPT9_9NEOB</name>
<proteinExistence type="predicted"/>